<feature type="domain" description="Thoeris protein ThsB TIR-like" evidence="1">
    <location>
        <begin position="8"/>
        <end position="103"/>
    </location>
</feature>
<dbReference type="PATRIC" id="fig|52133.18.peg.493"/>
<evidence type="ECO:0000259" key="1">
    <source>
        <dbReference type="Pfam" id="PF08937"/>
    </source>
</evidence>
<sequence length="198" mass="23141">MLYATKPFHYQNDIWRVWNVKNSWVVSGSREAYGFFDGSVIEKKKRESEDSLKCYLREGLDNTSVTCILAGQYTHQRRWVRYEIAQSIIKGNGLLSVFIHKLKDKDGYISRKGTNPLDEMGIYLANGSYYLAEWNDSKWIKYRDFLNPITLNSRFSPKPTSNSVVRLSSFFKTYDFIDHNGRSSLSLWIEYVAKQMGK</sequence>
<dbReference type="Gene3D" id="3.40.50.11200">
    <property type="match status" value="1"/>
</dbReference>
<comment type="caution">
    <text evidence="2">The sequence shown here is derived from an EMBL/GenBank/DDBJ whole genome shotgun (WGS) entry which is preliminary data.</text>
</comment>
<dbReference type="InterPro" id="IPR036490">
    <property type="entry name" value="ThsB_TIR-like_sf"/>
</dbReference>
<gene>
    <name evidence="2" type="ORF">AVENLUH5627_00473</name>
</gene>
<dbReference type="SUPFAM" id="SSF52206">
    <property type="entry name" value="Hypothetical protein MTH538"/>
    <property type="match status" value="1"/>
</dbReference>
<dbReference type="AlphaFoldDB" id="A0A150I221"/>
<proteinExistence type="predicted"/>
<dbReference type="InterPro" id="IPR015032">
    <property type="entry name" value="ThsB__TIR-like_domain"/>
</dbReference>
<organism evidence="2 3">
    <name type="scientific">Acinetobacter venetianus</name>
    <dbReference type="NCBI Taxonomy" id="52133"/>
    <lineage>
        <taxon>Bacteria</taxon>
        <taxon>Pseudomonadati</taxon>
        <taxon>Pseudomonadota</taxon>
        <taxon>Gammaproteobacteria</taxon>
        <taxon>Moraxellales</taxon>
        <taxon>Moraxellaceae</taxon>
        <taxon>Acinetobacter</taxon>
    </lineage>
</organism>
<dbReference type="Proteomes" id="UP000075680">
    <property type="component" value="Unassembled WGS sequence"/>
</dbReference>
<reference evidence="2 3" key="1">
    <citation type="journal article" date="2016" name="Sci. Rep.">
        <title>Genomic and phenotypic characterization of the species Acinetobacter venetianus.</title>
        <authorList>
            <person name="Fondi M."/>
            <person name="Maida I."/>
            <person name="Perrin E."/>
            <person name="Orlandini V."/>
            <person name="La Torre L."/>
            <person name="Bosi E."/>
            <person name="Negroni A."/>
            <person name="Zanaroli G."/>
            <person name="Fava F."/>
            <person name="Decorosi F."/>
            <person name="Giovannetti L."/>
            <person name="Viti C."/>
            <person name="Vaneechoutte M."/>
            <person name="Dijkshoorn L."/>
            <person name="Fani R."/>
        </authorList>
    </citation>
    <scope>NUCLEOTIDE SEQUENCE [LARGE SCALE GENOMIC DNA]</scope>
    <source>
        <strain evidence="2 3">LUH5627</strain>
    </source>
</reference>
<accession>A0A150I221</accession>
<protein>
    <recommendedName>
        <fullName evidence="1">Thoeris protein ThsB TIR-like domain-containing protein</fullName>
    </recommendedName>
</protein>
<dbReference type="Pfam" id="PF08937">
    <property type="entry name" value="ThsB_TIR"/>
    <property type="match status" value="1"/>
</dbReference>
<evidence type="ECO:0000313" key="3">
    <source>
        <dbReference type="Proteomes" id="UP000075680"/>
    </source>
</evidence>
<name>A0A150I221_9GAMM</name>
<dbReference type="EMBL" id="JRUE01000057">
    <property type="protein sequence ID" value="KXZ73703.1"/>
    <property type="molecule type" value="Genomic_DNA"/>
</dbReference>
<evidence type="ECO:0000313" key="2">
    <source>
        <dbReference type="EMBL" id="KXZ73703.1"/>
    </source>
</evidence>